<comment type="caution">
    <text evidence="2">The sequence shown here is derived from an EMBL/GenBank/DDBJ whole genome shotgun (WGS) entry which is preliminary data.</text>
</comment>
<proteinExistence type="predicted"/>
<evidence type="ECO:0000313" key="3">
    <source>
        <dbReference type="Proteomes" id="UP000823775"/>
    </source>
</evidence>
<feature type="region of interest" description="Disordered" evidence="1">
    <location>
        <begin position="47"/>
        <end position="72"/>
    </location>
</feature>
<feature type="compositionally biased region" description="Polar residues" evidence="1">
    <location>
        <begin position="1"/>
        <end position="12"/>
    </location>
</feature>
<accession>A0ABS8TFY8</accession>
<feature type="region of interest" description="Disordered" evidence="1">
    <location>
        <begin position="1"/>
        <end position="30"/>
    </location>
</feature>
<organism evidence="2 3">
    <name type="scientific">Datura stramonium</name>
    <name type="common">Jimsonweed</name>
    <name type="synonym">Common thornapple</name>
    <dbReference type="NCBI Taxonomy" id="4076"/>
    <lineage>
        <taxon>Eukaryota</taxon>
        <taxon>Viridiplantae</taxon>
        <taxon>Streptophyta</taxon>
        <taxon>Embryophyta</taxon>
        <taxon>Tracheophyta</taxon>
        <taxon>Spermatophyta</taxon>
        <taxon>Magnoliopsida</taxon>
        <taxon>eudicotyledons</taxon>
        <taxon>Gunneridae</taxon>
        <taxon>Pentapetalae</taxon>
        <taxon>asterids</taxon>
        <taxon>lamiids</taxon>
        <taxon>Solanales</taxon>
        <taxon>Solanaceae</taxon>
        <taxon>Solanoideae</taxon>
        <taxon>Datureae</taxon>
        <taxon>Datura</taxon>
    </lineage>
</organism>
<gene>
    <name evidence="2" type="ORF">HAX54_009302</name>
</gene>
<sequence length="128" mass="14307">MSWVSSMDSQLTHSHKGRSNSVTPVAKGQSKLSKLTFGSFLSARFQPIEENEMKSDSEYQTSTHLEPYGVDPMDSQLAKRCLQFSEVVTKSRRNPDPPGNRSMQQDVSQPLLDSIEITTPSTTFQQPV</sequence>
<name>A0ABS8TFY8_DATST</name>
<evidence type="ECO:0000256" key="1">
    <source>
        <dbReference type="SAM" id="MobiDB-lite"/>
    </source>
</evidence>
<keyword evidence="3" id="KW-1185">Reference proteome</keyword>
<feature type="compositionally biased region" description="Polar residues" evidence="1">
    <location>
        <begin position="116"/>
        <end position="128"/>
    </location>
</feature>
<evidence type="ECO:0000313" key="2">
    <source>
        <dbReference type="EMBL" id="MCD7469890.1"/>
    </source>
</evidence>
<dbReference type="Proteomes" id="UP000823775">
    <property type="component" value="Unassembled WGS sequence"/>
</dbReference>
<protein>
    <submittedName>
        <fullName evidence="2">Uncharacterized protein</fullName>
    </submittedName>
</protein>
<reference evidence="2 3" key="1">
    <citation type="journal article" date="2021" name="BMC Genomics">
        <title>Datura genome reveals duplications of psychoactive alkaloid biosynthetic genes and high mutation rate following tissue culture.</title>
        <authorList>
            <person name="Rajewski A."/>
            <person name="Carter-House D."/>
            <person name="Stajich J."/>
            <person name="Litt A."/>
        </authorList>
    </citation>
    <scope>NUCLEOTIDE SEQUENCE [LARGE SCALE GENOMIC DNA]</scope>
    <source>
        <strain evidence="2">AR-01</strain>
    </source>
</reference>
<dbReference type="EMBL" id="JACEIK010001503">
    <property type="protein sequence ID" value="MCD7469890.1"/>
    <property type="molecule type" value="Genomic_DNA"/>
</dbReference>
<feature type="region of interest" description="Disordered" evidence="1">
    <location>
        <begin position="88"/>
        <end position="128"/>
    </location>
</feature>